<dbReference type="Proteomes" id="UP001189429">
    <property type="component" value="Unassembled WGS sequence"/>
</dbReference>
<proteinExistence type="predicted"/>
<evidence type="ECO:0000313" key="2">
    <source>
        <dbReference type="Proteomes" id="UP001189429"/>
    </source>
</evidence>
<comment type="caution">
    <text evidence="1">The sequence shown here is derived from an EMBL/GenBank/DDBJ whole genome shotgun (WGS) entry which is preliminary data.</text>
</comment>
<gene>
    <name evidence="1" type="ORF">PCOR1329_LOCUS54305</name>
</gene>
<dbReference type="EMBL" id="CAUYUJ010016633">
    <property type="protein sequence ID" value="CAK0867339.1"/>
    <property type="molecule type" value="Genomic_DNA"/>
</dbReference>
<reference evidence="1" key="1">
    <citation type="submission" date="2023-10" db="EMBL/GenBank/DDBJ databases">
        <authorList>
            <person name="Chen Y."/>
            <person name="Shah S."/>
            <person name="Dougan E. K."/>
            <person name="Thang M."/>
            <person name="Chan C."/>
        </authorList>
    </citation>
    <scope>NUCLEOTIDE SEQUENCE [LARGE SCALE GENOMIC DNA]</scope>
</reference>
<organism evidence="1 2">
    <name type="scientific">Prorocentrum cordatum</name>
    <dbReference type="NCBI Taxonomy" id="2364126"/>
    <lineage>
        <taxon>Eukaryota</taxon>
        <taxon>Sar</taxon>
        <taxon>Alveolata</taxon>
        <taxon>Dinophyceae</taxon>
        <taxon>Prorocentrales</taxon>
        <taxon>Prorocentraceae</taxon>
        <taxon>Prorocentrum</taxon>
    </lineage>
</organism>
<keyword evidence="2" id="KW-1185">Reference proteome</keyword>
<name>A0ABN9V3H6_9DINO</name>
<evidence type="ECO:0000313" key="1">
    <source>
        <dbReference type="EMBL" id="CAK0867339.1"/>
    </source>
</evidence>
<protein>
    <submittedName>
        <fullName evidence="1">Uncharacterized protein</fullName>
    </submittedName>
</protein>
<sequence length="119" mass="13548">MKFEETLPPILELLQFSGQRAKSRSLFLEPQATHFPHMGGLYDDTLPQARSFPTGPNGCRPDVSTDAEFANYYGSILHILATHKFPTVTPLPFWERSEREGCCPPRARRIWPGLPPQWP</sequence>
<accession>A0ABN9V3H6</accession>